<gene>
    <name evidence="2" type="ORF">E6C27_scaffold34G003110</name>
</gene>
<dbReference type="PANTHER" id="PTHR10775:SF185">
    <property type="entry name" value="OS08G0208400 PROTEIN"/>
    <property type="match status" value="1"/>
</dbReference>
<sequence length="681" mass="78814">MRREKGNSRRALNPFSRRLTRRREKPLFPTPLPTHCSRRREKPLFPIYFLPTPSCCVGKKGFPDAAPDALFTASGKTPFPDVFLPTPSWCVGKGCFPDASPDALLRASGKPLFPTFFMPTCFSASGILHFLENLKVKLMHVKVLNGWSNKSFDMLELLRATFAMSSSTIPNSFYEVKRKLRCLGLGFETIHASKYDCVLYWKEFTDLQHCPTCGKARYKVNHNKEKRSSIRDKSVEIDDVFRHPADVKGWKHFDCEFSNFASDLRNVRLGLASDEFDPFGHMSISYRWTTKGYQACPICMSDRLLFEIRGRISFMGHRCYLLENHMWRRSRLLKVERRPPLTVINEHEILEQLDQLEFSVMSKHRSVCNKVCPEGSIVEAYVMNESCTFCSLYLSGIETRFTRDEKDDDTILEVEEEKCLFYRYILNNVDEILKYRKHYVVLSDFDETNVMFLEFIDDLNNPTRGSSLVGDNSGTTQPYPTPRRRAQSQLLELEYYVHANGWISMWIAPSAEKSISSHAVRFNQAIGVCIRKTVPVRCFRWADVGREYIEVVKGDLQCFFVFDFNDQAMNRFVEHQMLSTFKEFRGDCYKHFKKSNHGPIQLLDRSSLTIIAAGRKCLYNNSTSLLNKENQMLELKSQPTPDGFQPLYRDEICETMLGRRSGYLKGLGWGPSLSFARRLVR</sequence>
<proteinExistence type="predicted"/>
<organism evidence="2 3">
    <name type="scientific">Cucumis melo var. makuwa</name>
    <name type="common">Oriental melon</name>
    <dbReference type="NCBI Taxonomy" id="1194695"/>
    <lineage>
        <taxon>Eukaryota</taxon>
        <taxon>Viridiplantae</taxon>
        <taxon>Streptophyta</taxon>
        <taxon>Embryophyta</taxon>
        <taxon>Tracheophyta</taxon>
        <taxon>Spermatophyta</taxon>
        <taxon>Magnoliopsida</taxon>
        <taxon>eudicotyledons</taxon>
        <taxon>Gunneridae</taxon>
        <taxon>Pentapetalae</taxon>
        <taxon>rosids</taxon>
        <taxon>fabids</taxon>
        <taxon>Cucurbitales</taxon>
        <taxon>Cucurbitaceae</taxon>
        <taxon>Benincaseae</taxon>
        <taxon>Cucumis</taxon>
    </lineage>
</organism>
<dbReference type="Proteomes" id="UP000321393">
    <property type="component" value="Unassembled WGS sequence"/>
</dbReference>
<comment type="caution">
    <text evidence="2">The sequence shown here is derived from an EMBL/GenBank/DDBJ whole genome shotgun (WGS) entry which is preliminary data.</text>
</comment>
<dbReference type="PANTHER" id="PTHR10775">
    <property type="entry name" value="OS08G0208400 PROTEIN"/>
    <property type="match status" value="1"/>
</dbReference>
<accession>A0A5A7SII7</accession>
<name>A0A5A7SII7_CUCMM</name>
<dbReference type="Pfam" id="PF02992">
    <property type="entry name" value="Transposase_21"/>
    <property type="match status" value="2"/>
</dbReference>
<dbReference type="EMBL" id="SSTE01023063">
    <property type="protein sequence ID" value="KAA0025990.1"/>
    <property type="molecule type" value="Genomic_DNA"/>
</dbReference>
<protein>
    <submittedName>
        <fullName evidence="2">CACTA en-spm transposon protein</fullName>
    </submittedName>
</protein>
<dbReference type="InterPro" id="IPR004242">
    <property type="entry name" value="Transposase_21"/>
</dbReference>
<dbReference type="Pfam" id="PF13960">
    <property type="entry name" value="DUF4218"/>
    <property type="match status" value="1"/>
</dbReference>
<evidence type="ECO:0000259" key="1">
    <source>
        <dbReference type="Pfam" id="PF13960"/>
    </source>
</evidence>
<dbReference type="InterPro" id="IPR025452">
    <property type="entry name" value="DUF4218"/>
</dbReference>
<dbReference type="OrthoDB" id="1932595at2759"/>
<reference evidence="2 3" key="1">
    <citation type="submission" date="2019-08" db="EMBL/GenBank/DDBJ databases">
        <title>Draft genome sequences of two oriental melons (Cucumis melo L. var makuwa).</title>
        <authorList>
            <person name="Kwon S.-Y."/>
        </authorList>
    </citation>
    <scope>NUCLEOTIDE SEQUENCE [LARGE SCALE GENOMIC DNA]</scope>
    <source>
        <strain evidence="3">cv. SW 3</strain>
        <tissue evidence="2">Leaf</tissue>
    </source>
</reference>
<feature type="domain" description="DUF4218" evidence="1">
    <location>
        <begin position="359"/>
        <end position="406"/>
    </location>
</feature>
<evidence type="ECO:0000313" key="2">
    <source>
        <dbReference type="EMBL" id="KAA0025990.1"/>
    </source>
</evidence>
<dbReference type="AlphaFoldDB" id="A0A5A7SII7"/>
<evidence type="ECO:0000313" key="3">
    <source>
        <dbReference type="Proteomes" id="UP000321393"/>
    </source>
</evidence>